<evidence type="ECO:0000259" key="1">
    <source>
        <dbReference type="Pfam" id="PF08241"/>
    </source>
</evidence>
<dbReference type="EMBL" id="BTPD01000006">
    <property type="protein sequence ID" value="GMQ29563.1"/>
    <property type="molecule type" value="Genomic_DNA"/>
</dbReference>
<dbReference type="Proteomes" id="UP001338309">
    <property type="component" value="Unassembled WGS sequence"/>
</dbReference>
<keyword evidence="3" id="KW-1185">Reference proteome</keyword>
<organism evidence="2 3">
    <name type="scientific">Algoriphagus confluentis</name>
    <dbReference type="NCBI Taxonomy" id="1697556"/>
    <lineage>
        <taxon>Bacteria</taxon>
        <taxon>Pseudomonadati</taxon>
        <taxon>Bacteroidota</taxon>
        <taxon>Cytophagia</taxon>
        <taxon>Cytophagales</taxon>
        <taxon>Cyclobacteriaceae</taxon>
        <taxon>Algoriphagus</taxon>
    </lineage>
</organism>
<dbReference type="Pfam" id="PF08241">
    <property type="entry name" value="Methyltransf_11"/>
    <property type="match status" value="1"/>
</dbReference>
<feature type="domain" description="Methyltransferase type 11" evidence="1">
    <location>
        <begin position="59"/>
        <end position="150"/>
    </location>
</feature>
<comment type="caution">
    <text evidence="2">The sequence shown here is derived from an EMBL/GenBank/DDBJ whole genome shotgun (WGS) entry which is preliminary data.</text>
</comment>
<evidence type="ECO:0000313" key="2">
    <source>
        <dbReference type="EMBL" id="GMQ29563.1"/>
    </source>
</evidence>
<sequence>MAELSKDQSHHEIKDKALFDAISPKYLEKDLAPQSSIARKHRLLSSLKGVNFNENTRVLEVGCGAGFSVNYLDKPYLAYVGVDYSQGLIDYANQYNSKPKAQFICANIKEYQPEEKFDVIFMIGVLHHFDDMQGILAHIVSFLKPGGVLVANEPQSSNPLIQGLRNLRTKLDKSYSDDQVQLIPEDLKRLYESVGLEKIQVFGQGYFSTPFAEVVLKPMWLLIPLSQFFTFIDELIMKFFGSLTFFSWNCVAFGRTKSEK</sequence>
<dbReference type="RefSeq" id="WP_338224281.1">
    <property type="nucleotide sequence ID" value="NZ_BTPD01000006.1"/>
</dbReference>
<dbReference type="Gene3D" id="3.40.50.150">
    <property type="entry name" value="Vaccinia Virus protein VP39"/>
    <property type="match status" value="1"/>
</dbReference>
<dbReference type="CDD" id="cd02440">
    <property type="entry name" value="AdoMet_MTases"/>
    <property type="match status" value="1"/>
</dbReference>
<name>A0ABQ6PNL4_9BACT</name>
<protein>
    <recommendedName>
        <fullName evidence="1">Methyltransferase type 11 domain-containing protein</fullName>
    </recommendedName>
</protein>
<accession>A0ABQ6PNL4</accession>
<evidence type="ECO:0000313" key="3">
    <source>
        <dbReference type="Proteomes" id="UP001338309"/>
    </source>
</evidence>
<gene>
    <name evidence="2" type="ORF">Aconfl_22060</name>
</gene>
<dbReference type="InterPro" id="IPR029063">
    <property type="entry name" value="SAM-dependent_MTases_sf"/>
</dbReference>
<dbReference type="SUPFAM" id="SSF53335">
    <property type="entry name" value="S-adenosyl-L-methionine-dependent methyltransferases"/>
    <property type="match status" value="1"/>
</dbReference>
<proteinExistence type="predicted"/>
<reference evidence="2 3" key="1">
    <citation type="submission" date="2023-08" db="EMBL/GenBank/DDBJ databases">
        <title>Draft genome sequence of Algoriphagus confluentis.</title>
        <authorList>
            <person name="Takatani N."/>
            <person name="Hosokawa M."/>
            <person name="Sawabe T."/>
        </authorList>
    </citation>
    <scope>NUCLEOTIDE SEQUENCE [LARGE SCALE GENOMIC DNA]</scope>
    <source>
        <strain evidence="2 3">NBRC 111222</strain>
    </source>
</reference>
<dbReference type="PANTHER" id="PTHR43861">
    <property type="entry name" value="TRANS-ACONITATE 2-METHYLTRANSFERASE-RELATED"/>
    <property type="match status" value="1"/>
</dbReference>
<dbReference type="InterPro" id="IPR013216">
    <property type="entry name" value="Methyltransf_11"/>
</dbReference>